<keyword evidence="2" id="KW-1185">Reference proteome</keyword>
<accession>Q7U9A3</accession>
<proteinExistence type="predicted"/>
<dbReference type="RefSeq" id="WP_011127229.1">
    <property type="nucleotide sequence ID" value="NC_005070.1"/>
</dbReference>
<evidence type="ECO:0000313" key="1">
    <source>
        <dbReference type="EMBL" id="CAE06870.1"/>
    </source>
</evidence>
<dbReference type="STRING" id="84588.SYNW0355"/>
<dbReference type="eggNOG" id="ENOG50321IT">
    <property type="taxonomic scope" value="Bacteria"/>
</dbReference>
<name>Q7U9A3_PARMW</name>
<organism evidence="1 2">
    <name type="scientific">Parasynechococcus marenigrum (strain WH8102)</name>
    <dbReference type="NCBI Taxonomy" id="84588"/>
    <lineage>
        <taxon>Bacteria</taxon>
        <taxon>Bacillati</taxon>
        <taxon>Cyanobacteriota</taxon>
        <taxon>Cyanophyceae</taxon>
        <taxon>Synechococcales</taxon>
        <taxon>Prochlorococcaceae</taxon>
        <taxon>Parasynechococcus</taxon>
        <taxon>Parasynechococcus marenigrum</taxon>
    </lineage>
</organism>
<dbReference type="KEGG" id="syw:SYNW0355"/>
<dbReference type="AlphaFoldDB" id="Q7U9A3"/>
<evidence type="ECO:0000313" key="2">
    <source>
        <dbReference type="Proteomes" id="UP000001422"/>
    </source>
</evidence>
<dbReference type="Proteomes" id="UP000001422">
    <property type="component" value="Chromosome"/>
</dbReference>
<dbReference type="EMBL" id="BX569690">
    <property type="protein sequence ID" value="CAE06870.1"/>
    <property type="molecule type" value="Genomic_DNA"/>
</dbReference>
<dbReference type="HOGENOM" id="CLU_743795_0_0_3"/>
<gene>
    <name evidence="1" type="ordered locus">SYNW0355</name>
</gene>
<protein>
    <submittedName>
        <fullName evidence="1">Uncharacterized protein</fullName>
    </submittedName>
</protein>
<reference evidence="1 2" key="1">
    <citation type="journal article" date="2003" name="Nature">
        <title>The genome of a motile marine Synechococcus.</title>
        <authorList>
            <person name="Palenik B."/>
            <person name="Brahamsha B."/>
            <person name="Larimer F."/>
            <person name="Land M."/>
            <person name="Hauser L."/>
            <person name="Chain P."/>
            <person name="Lamerdin J."/>
            <person name="Regala W."/>
            <person name="Allen E.A."/>
            <person name="McCarren J."/>
            <person name="Paulsen I."/>
            <person name="Dufresne A."/>
            <person name="Partensky F."/>
            <person name="Webb E."/>
            <person name="Waterbury J."/>
        </authorList>
    </citation>
    <scope>NUCLEOTIDE SEQUENCE [LARGE SCALE GENOMIC DNA]</scope>
    <source>
        <strain evidence="1 2">WH8102</strain>
    </source>
</reference>
<sequence length="372" mass="42146">MIITALPRMGSGRISEAKRLQFHADMHEVVAWMRQYVARLGFAPVARSWLYALESEGIITKGDFTWSGKWLADRRKEGLIPFELVGADSTRALSGSDVYDKEETPREYINRQLRESLDQAKHYWPASYWKHQEYFPIIWTEKRDLIKLFEPELPNAIRRFASKGQADVNSRVALIQECDWAELQGLEPVVLYCGDLDPMGVKMSDAIAENLRPLAKVLNWDDSLEDMADDGRIVRFGLNAEFVDNAGLVWIDGLETSSGGDLANPNHKHRKFPYVQDYLETYGPRKVEANALIANPTAARSLIRDELWQWLSHSGHKQWESENRAASSEATGHVDAITRMLAMFDSVGALYNPRRLEQAVNSGLNSLPPAAN</sequence>